<evidence type="ECO:0000259" key="1">
    <source>
        <dbReference type="Pfam" id="PF00856"/>
    </source>
</evidence>
<dbReference type="Gene3D" id="2.170.270.10">
    <property type="entry name" value="SET domain"/>
    <property type="match status" value="1"/>
</dbReference>
<comment type="caution">
    <text evidence="2">The sequence shown here is derived from an EMBL/GenBank/DDBJ whole genome shotgun (WGS) entry which is preliminary data.</text>
</comment>
<organism evidence="2 3">
    <name type="scientific">Hyphobacterium marinum</name>
    <dbReference type="NCBI Taxonomy" id="3116574"/>
    <lineage>
        <taxon>Bacteria</taxon>
        <taxon>Pseudomonadati</taxon>
        <taxon>Pseudomonadota</taxon>
        <taxon>Alphaproteobacteria</taxon>
        <taxon>Maricaulales</taxon>
        <taxon>Maricaulaceae</taxon>
        <taxon>Hyphobacterium</taxon>
    </lineage>
</organism>
<dbReference type="SUPFAM" id="SSF82199">
    <property type="entry name" value="SET domain"/>
    <property type="match status" value="1"/>
</dbReference>
<reference evidence="2 3" key="1">
    <citation type="submission" date="2024-01" db="EMBL/GenBank/DDBJ databases">
        <title>Hyphobacterium bacterium isolated from marine sediment.</title>
        <authorList>
            <person name="Zhao S."/>
        </authorList>
    </citation>
    <scope>NUCLEOTIDE SEQUENCE [LARGE SCALE GENOMIC DNA]</scope>
    <source>
        <strain evidence="2 3">Y60-23</strain>
    </source>
</reference>
<dbReference type="EMBL" id="JAZDRO010000005">
    <property type="protein sequence ID" value="MEE2567399.1"/>
    <property type="molecule type" value="Genomic_DNA"/>
</dbReference>
<dbReference type="Proteomes" id="UP001310692">
    <property type="component" value="Unassembled WGS sequence"/>
</dbReference>
<sequence>MLLIDTYVGSSAIEGTGVFAGEPIMAGQHVWTLNPMFDRLISHEQYRASPKPLQDFIDRYAYFDAGLNAFLLDGDHSRFLNHSEWPAIEFRADGDGYATRNIAAGEELTCDYRHFMSEVTILPSRVPSPAVIANGHFNGHGPEITA</sequence>
<keyword evidence="3" id="KW-1185">Reference proteome</keyword>
<dbReference type="RefSeq" id="WP_330196960.1">
    <property type="nucleotide sequence ID" value="NZ_JAZDRO010000005.1"/>
</dbReference>
<dbReference type="InterPro" id="IPR001214">
    <property type="entry name" value="SET_dom"/>
</dbReference>
<proteinExistence type="predicted"/>
<dbReference type="InterPro" id="IPR046341">
    <property type="entry name" value="SET_dom_sf"/>
</dbReference>
<dbReference type="Pfam" id="PF00856">
    <property type="entry name" value="SET"/>
    <property type="match status" value="1"/>
</dbReference>
<accession>A0ABU7M0S0</accession>
<feature type="domain" description="SET" evidence="1">
    <location>
        <begin position="15"/>
        <end position="112"/>
    </location>
</feature>
<protein>
    <submittedName>
        <fullName evidence="2">SET domain-containing protein-lysine N-methyltransferase</fullName>
    </submittedName>
</protein>
<evidence type="ECO:0000313" key="3">
    <source>
        <dbReference type="Proteomes" id="UP001310692"/>
    </source>
</evidence>
<gene>
    <name evidence="2" type="ORF">V0U35_11995</name>
</gene>
<evidence type="ECO:0000313" key="2">
    <source>
        <dbReference type="EMBL" id="MEE2567399.1"/>
    </source>
</evidence>
<name>A0ABU7M0S0_9PROT</name>